<dbReference type="RefSeq" id="WP_100363536.1">
    <property type="nucleotide sequence ID" value="NZ_PGFF01000001.1"/>
</dbReference>
<dbReference type="SUPFAM" id="SSF53448">
    <property type="entry name" value="Nucleotide-diphospho-sugar transferases"/>
    <property type="match status" value="1"/>
</dbReference>
<dbReference type="InterPro" id="IPR029044">
    <property type="entry name" value="Nucleotide-diphossugar_trans"/>
</dbReference>
<dbReference type="Proteomes" id="UP000228758">
    <property type="component" value="Unassembled WGS sequence"/>
</dbReference>
<sequence>MPTSEARTAVVTVNYRSEAVLPEFFASLPAASTHPLAVVVADNAASDEARAMTQERGATYLRLPDNRGYGGAINAAVAQLPAAIEYVVIANSDISFAPGSIERLVETADATPDAGAVGPLIRNVDGTVYPSARRVPSLRTGVGHALFANLWLTNPWTRAYRLENEAEPHRRDAGWLSGACVLVRREVFERLGGFDQGYFMYFEDVDLGYRFGEAGARNIYEPSAEVTHIGGHSTASVSELMLQAHHDSARRFLSKKYSGALMWPIRFGLNIGLSVRARITRRRVRRGA</sequence>
<evidence type="ECO:0000313" key="3">
    <source>
        <dbReference type="Proteomes" id="UP000228758"/>
    </source>
</evidence>
<comment type="caution">
    <text evidence="2">The sequence shown here is derived from an EMBL/GenBank/DDBJ whole genome shotgun (WGS) entry which is preliminary data.</text>
</comment>
<dbReference type="PANTHER" id="PTHR43179">
    <property type="entry name" value="RHAMNOSYLTRANSFERASE WBBL"/>
    <property type="match status" value="1"/>
</dbReference>
<gene>
    <name evidence="2" type="ORF">CLV46_0753</name>
</gene>
<protein>
    <submittedName>
        <fullName evidence="2">N-acetylglucosaminyl-diphospho-decaprenol L-rhamnosyltransferase</fullName>
    </submittedName>
</protein>
<keyword evidence="2" id="KW-0808">Transferase</keyword>
<dbReference type="OrthoDB" id="9771846at2"/>
<dbReference type="PANTHER" id="PTHR43179:SF7">
    <property type="entry name" value="RHAMNOSYLTRANSFERASE WBBL"/>
    <property type="match status" value="1"/>
</dbReference>
<evidence type="ECO:0000259" key="1">
    <source>
        <dbReference type="Pfam" id="PF00535"/>
    </source>
</evidence>
<dbReference type="Pfam" id="PF00535">
    <property type="entry name" value="Glycos_transf_2"/>
    <property type="match status" value="1"/>
</dbReference>
<keyword evidence="3" id="KW-1185">Reference proteome</keyword>
<evidence type="ECO:0000313" key="2">
    <source>
        <dbReference type="EMBL" id="PJJ71211.1"/>
    </source>
</evidence>
<organism evidence="2 3">
    <name type="scientific">Diaminobutyricimonas aerilata</name>
    <dbReference type="NCBI Taxonomy" id="1162967"/>
    <lineage>
        <taxon>Bacteria</taxon>
        <taxon>Bacillati</taxon>
        <taxon>Actinomycetota</taxon>
        <taxon>Actinomycetes</taxon>
        <taxon>Micrococcales</taxon>
        <taxon>Microbacteriaceae</taxon>
        <taxon>Diaminobutyricimonas</taxon>
    </lineage>
</organism>
<dbReference type="AlphaFoldDB" id="A0A2M9CH12"/>
<feature type="domain" description="Glycosyltransferase 2-like" evidence="1">
    <location>
        <begin position="10"/>
        <end position="191"/>
    </location>
</feature>
<dbReference type="InterPro" id="IPR001173">
    <property type="entry name" value="Glyco_trans_2-like"/>
</dbReference>
<proteinExistence type="predicted"/>
<dbReference type="EMBL" id="PGFF01000001">
    <property type="protein sequence ID" value="PJJ71211.1"/>
    <property type="molecule type" value="Genomic_DNA"/>
</dbReference>
<accession>A0A2M9CH12</accession>
<dbReference type="GO" id="GO:0016740">
    <property type="term" value="F:transferase activity"/>
    <property type="evidence" value="ECO:0007669"/>
    <property type="project" value="UniProtKB-KW"/>
</dbReference>
<reference evidence="2 3" key="1">
    <citation type="submission" date="2017-11" db="EMBL/GenBank/DDBJ databases">
        <title>Genomic Encyclopedia of Archaeal and Bacterial Type Strains, Phase II (KMG-II): From Individual Species to Whole Genera.</title>
        <authorList>
            <person name="Goeker M."/>
        </authorList>
    </citation>
    <scope>NUCLEOTIDE SEQUENCE [LARGE SCALE GENOMIC DNA]</scope>
    <source>
        <strain evidence="2 3">DSM 27393</strain>
    </source>
</reference>
<name>A0A2M9CH12_9MICO</name>
<dbReference type="CDD" id="cd04186">
    <property type="entry name" value="GT_2_like_c"/>
    <property type="match status" value="1"/>
</dbReference>
<dbReference type="Gene3D" id="3.90.550.10">
    <property type="entry name" value="Spore Coat Polysaccharide Biosynthesis Protein SpsA, Chain A"/>
    <property type="match status" value="1"/>
</dbReference>